<reference evidence="8 9" key="1">
    <citation type="submission" date="2016-11" db="EMBL/GenBank/DDBJ databases">
        <authorList>
            <person name="Jaros S."/>
            <person name="Januszkiewicz K."/>
            <person name="Wedrychowicz H."/>
        </authorList>
    </citation>
    <scope>NUCLEOTIDE SEQUENCE [LARGE SCALE GENOMIC DNA]</scope>
    <source>
        <strain evidence="8 9">DSM 45408</strain>
    </source>
</reference>
<proteinExistence type="predicted"/>
<evidence type="ECO:0000256" key="2">
    <source>
        <dbReference type="ARBA" id="ARBA00022692"/>
    </source>
</evidence>
<dbReference type="GO" id="GO:0000271">
    <property type="term" value="P:polysaccharide biosynthetic process"/>
    <property type="evidence" value="ECO:0007669"/>
    <property type="project" value="InterPro"/>
</dbReference>
<keyword evidence="9" id="KW-1185">Reference proteome</keyword>
<comment type="subcellular location">
    <subcellularLocation>
        <location evidence="1">Membrane</location>
        <topology evidence="1">Multi-pass membrane protein</topology>
    </subcellularLocation>
</comment>
<evidence type="ECO:0000256" key="4">
    <source>
        <dbReference type="ARBA" id="ARBA00023136"/>
    </source>
</evidence>
<evidence type="ECO:0000256" key="6">
    <source>
        <dbReference type="SAM" id="Phobius"/>
    </source>
</evidence>
<dbReference type="STRING" id="1070870.SAMN05444351_3258"/>
<evidence type="ECO:0000256" key="3">
    <source>
        <dbReference type="ARBA" id="ARBA00022989"/>
    </source>
</evidence>
<dbReference type="Proteomes" id="UP000184471">
    <property type="component" value="Unassembled WGS sequence"/>
</dbReference>
<dbReference type="EMBL" id="FQVX01000003">
    <property type="protein sequence ID" value="SHG79695.1"/>
    <property type="molecule type" value="Genomic_DNA"/>
</dbReference>
<organism evidence="8 9">
    <name type="scientific">Geodermatophilus nigrescens</name>
    <dbReference type="NCBI Taxonomy" id="1070870"/>
    <lineage>
        <taxon>Bacteria</taxon>
        <taxon>Bacillati</taxon>
        <taxon>Actinomycetota</taxon>
        <taxon>Actinomycetes</taxon>
        <taxon>Geodermatophilales</taxon>
        <taxon>Geodermatophilaceae</taxon>
        <taxon>Geodermatophilus</taxon>
    </lineage>
</organism>
<keyword evidence="4 6" id="KW-0472">Membrane</keyword>
<protein>
    <submittedName>
        <fullName evidence="8">Putative flippase GtrA (Transmembrane translocase of bactoprenol-linked glucose)</fullName>
    </submittedName>
</protein>
<feature type="region of interest" description="Disordered" evidence="5">
    <location>
        <begin position="1"/>
        <end position="26"/>
    </location>
</feature>
<evidence type="ECO:0000256" key="5">
    <source>
        <dbReference type="SAM" id="MobiDB-lite"/>
    </source>
</evidence>
<keyword evidence="2 6" id="KW-0812">Transmembrane</keyword>
<name>A0A1M5MR51_9ACTN</name>
<sequence length="160" mass="16365">MPATVLDAPPAPVRADAAGTRRPTAPGDRPTVQFVRFVLVGGSANLVYAALFLLFGRFGDQAANVVAVLASTALANELHRRLTFRAGDRVGWATAQWAGGGIAAVGLAVSSLTLAAVEVWTDSAGPLVSIAAVVAVSGAVGLARFVGLRWVLVLRPGARP</sequence>
<feature type="domain" description="GtrA/DPMS transmembrane" evidence="7">
    <location>
        <begin position="36"/>
        <end position="151"/>
    </location>
</feature>
<accession>A0A1M5MR51</accession>
<gene>
    <name evidence="8" type="ORF">SAMN05444351_3258</name>
</gene>
<dbReference type="Pfam" id="PF04138">
    <property type="entry name" value="GtrA_DPMS_TM"/>
    <property type="match status" value="1"/>
</dbReference>
<evidence type="ECO:0000256" key="1">
    <source>
        <dbReference type="ARBA" id="ARBA00004141"/>
    </source>
</evidence>
<feature type="transmembrane region" description="Helical" evidence="6">
    <location>
        <begin position="90"/>
        <end position="115"/>
    </location>
</feature>
<dbReference type="GO" id="GO:0016020">
    <property type="term" value="C:membrane"/>
    <property type="evidence" value="ECO:0007669"/>
    <property type="project" value="UniProtKB-SubCell"/>
</dbReference>
<evidence type="ECO:0000313" key="8">
    <source>
        <dbReference type="EMBL" id="SHG79695.1"/>
    </source>
</evidence>
<feature type="transmembrane region" description="Helical" evidence="6">
    <location>
        <begin position="34"/>
        <end position="55"/>
    </location>
</feature>
<feature type="transmembrane region" description="Helical" evidence="6">
    <location>
        <begin position="127"/>
        <end position="152"/>
    </location>
</feature>
<dbReference type="RefSeq" id="WP_217651282.1">
    <property type="nucleotide sequence ID" value="NZ_FQVX01000003.1"/>
</dbReference>
<dbReference type="AlphaFoldDB" id="A0A1M5MR51"/>
<evidence type="ECO:0000313" key="9">
    <source>
        <dbReference type="Proteomes" id="UP000184471"/>
    </source>
</evidence>
<dbReference type="InterPro" id="IPR007267">
    <property type="entry name" value="GtrA_DPMS_TM"/>
</dbReference>
<evidence type="ECO:0000259" key="7">
    <source>
        <dbReference type="Pfam" id="PF04138"/>
    </source>
</evidence>
<keyword evidence="3 6" id="KW-1133">Transmembrane helix</keyword>